<dbReference type="Proteomes" id="UP001595697">
    <property type="component" value="Unassembled WGS sequence"/>
</dbReference>
<name>A0ABV8E491_9HYPH</name>
<dbReference type="EMBL" id="JBHSBD010000014">
    <property type="protein sequence ID" value="MFC3967258.1"/>
    <property type="molecule type" value="Genomic_DNA"/>
</dbReference>
<feature type="domain" description="Phage tail tape measure protein" evidence="1">
    <location>
        <begin position="254"/>
        <end position="359"/>
    </location>
</feature>
<proteinExistence type="predicted"/>
<reference evidence="3" key="1">
    <citation type="journal article" date="2019" name="Int. J. Syst. Evol. Microbiol.">
        <title>The Global Catalogue of Microorganisms (GCM) 10K type strain sequencing project: providing services to taxonomists for standard genome sequencing and annotation.</title>
        <authorList>
            <consortium name="The Broad Institute Genomics Platform"/>
            <consortium name="The Broad Institute Genome Sequencing Center for Infectious Disease"/>
            <person name="Wu L."/>
            <person name="Ma J."/>
        </authorList>
    </citation>
    <scope>NUCLEOTIDE SEQUENCE [LARGE SCALE GENOMIC DNA]</scope>
    <source>
        <strain evidence="3">TBRC 5781</strain>
    </source>
</reference>
<evidence type="ECO:0000313" key="3">
    <source>
        <dbReference type="Proteomes" id="UP001595697"/>
    </source>
</evidence>
<protein>
    <submittedName>
        <fullName evidence="2">Phage tail tape measure protein</fullName>
    </submittedName>
</protein>
<evidence type="ECO:0000313" key="2">
    <source>
        <dbReference type="EMBL" id="MFC3967258.1"/>
    </source>
</evidence>
<comment type="caution">
    <text evidence="2">The sequence shown here is derived from an EMBL/GenBank/DDBJ whole genome shotgun (WGS) entry which is preliminary data.</text>
</comment>
<sequence>MTGMDVSLRLRLENQLSRPADQAKRDLNEVRQTAERLGRTKAGEQLGQGLRQVGSDADKARERLGQLKKSAHAVDKATGQIYGGSLAKLKVDAGQAEWAIRSIKSEATELKAALGNVDNNAFAGLKSDAAQAETAIGRVAQAVANLKQKLTGVNAGGQVAPHTGAPYRQGASVAPRAGIMSAIEGAADQIAVPLAVTAGGAYLMGAVPAGVAVAGVATVKAAANDEQRSDALRVTGEYDDKEQKRIDEILGRAGAKYGVGTARAQETFGTLISNGVDAKDAATMTEGVIKVGKATNADPVDVAGTTVSMREIMGLKPSDMPAGYESIAVGGKMGKFEVKDMAQHGPSLFAAMAGQGSTGLRGVRLTSAMGAVYCP</sequence>
<dbReference type="RefSeq" id="WP_247261816.1">
    <property type="nucleotide sequence ID" value="NZ_JALJQZ010000028.1"/>
</dbReference>
<organism evidence="2 3">
    <name type="scientific">Rhizobium lemnae</name>
    <dbReference type="NCBI Taxonomy" id="1214924"/>
    <lineage>
        <taxon>Bacteria</taxon>
        <taxon>Pseudomonadati</taxon>
        <taxon>Pseudomonadota</taxon>
        <taxon>Alphaproteobacteria</taxon>
        <taxon>Hyphomicrobiales</taxon>
        <taxon>Rhizobiaceae</taxon>
        <taxon>Rhizobium/Agrobacterium group</taxon>
        <taxon>Rhizobium</taxon>
    </lineage>
</organism>
<dbReference type="Pfam" id="PF10145">
    <property type="entry name" value="PhageMin_Tail"/>
    <property type="match status" value="1"/>
</dbReference>
<accession>A0ABV8E491</accession>
<evidence type="ECO:0000259" key="1">
    <source>
        <dbReference type="Pfam" id="PF10145"/>
    </source>
</evidence>
<dbReference type="InterPro" id="IPR010090">
    <property type="entry name" value="Phage_tape_meas"/>
</dbReference>
<keyword evidence="3" id="KW-1185">Reference proteome</keyword>
<gene>
    <name evidence="2" type="ORF">ACFOVS_03780</name>
</gene>